<proteinExistence type="predicted"/>
<comment type="caution">
    <text evidence="1">The sequence shown here is derived from an EMBL/GenBank/DDBJ whole genome shotgun (WGS) entry which is preliminary data.</text>
</comment>
<organism evidence="1 2">
    <name type="scientific">Clostridium subterminale</name>
    <dbReference type="NCBI Taxonomy" id="1550"/>
    <lineage>
        <taxon>Bacteria</taxon>
        <taxon>Bacillati</taxon>
        <taxon>Bacillota</taxon>
        <taxon>Clostridia</taxon>
        <taxon>Eubacteriales</taxon>
        <taxon>Clostridiaceae</taxon>
        <taxon>Clostridium</taxon>
    </lineage>
</organism>
<keyword evidence="2" id="KW-1185">Reference proteome</keyword>
<evidence type="ECO:0000313" key="2">
    <source>
        <dbReference type="Proteomes" id="UP001501047"/>
    </source>
</evidence>
<dbReference type="EMBL" id="BAAACI010000024">
    <property type="protein sequence ID" value="GAA0780021.1"/>
    <property type="molecule type" value="Genomic_DNA"/>
</dbReference>
<dbReference type="Proteomes" id="UP001501047">
    <property type="component" value="Unassembled WGS sequence"/>
</dbReference>
<accession>A0ABP3WCB5</accession>
<gene>
    <name evidence="1" type="ORF">GCM10008908_39410</name>
</gene>
<dbReference type="RefSeq" id="WP_157450968.1">
    <property type="nucleotide sequence ID" value="NZ_BAAACI010000024.1"/>
</dbReference>
<evidence type="ECO:0000313" key="1">
    <source>
        <dbReference type="EMBL" id="GAA0780021.1"/>
    </source>
</evidence>
<reference evidence="2" key="1">
    <citation type="journal article" date="2019" name="Int. J. Syst. Evol. Microbiol.">
        <title>The Global Catalogue of Microorganisms (GCM) 10K type strain sequencing project: providing services to taxonomists for standard genome sequencing and annotation.</title>
        <authorList>
            <consortium name="The Broad Institute Genomics Platform"/>
            <consortium name="The Broad Institute Genome Sequencing Center for Infectious Disease"/>
            <person name="Wu L."/>
            <person name="Ma J."/>
        </authorList>
    </citation>
    <scope>NUCLEOTIDE SEQUENCE [LARGE SCALE GENOMIC DNA]</scope>
    <source>
        <strain evidence="2">JCM 1417</strain>
    </source>
</reference>
<sequence length="54" mass="6565">MPVNSFIYEDGTEVDEELSKRVTDYVLSHKEEFPEISEWLDKQLDEERIKKYKQ</sequence>
<name>A0ABP3WCB5_CLOSU</name>
<protein>
    <submittedName>
        <fullName evidence="1">Uncharacterized protein</fullName>
    </submittedName>
</protein>